<keyword evidence="3" id="KW-0274">FAD</keyword>
<dbReference type="InterPro" id="IPR036318">
    <property type="entry name" value="FAD-bd_PCMH-like_sf"/>
</dbReference>
<dbReference type="AlphaFoldDB" id="A0A556MR42"/>
<organism evidence="6 7">
    <name type="scientific">Fluviicola chungangensis</name>
    <dbReference type="NCBI Taxonomy" id="2597671"/>
    <lineage>
        <taxon>Bacteria</taxon>
        <taxon>Pseudomonadati</taxon>
        <taxon>Bacteroidota</taxon>
        <taxon>Flavobacteriia</taxon>
        <taxon>Flavobacteriales</taxon>
        <taxon>Crocinitomicaceae</taxon>
        <taxon>Fluviicola</taxon>
    </lineage>
</organism>
<reference evidence="6 7" key="1">
    <citation type="submission" date="2019-07" db="EMBL/GenBank/DDBJ databases">
        <authorList>
            <person name="Huq M.A."/>
        </authorList>
    </citation>
    <scope>NUCLEOTIDE SEQUENCE [LARGE SCALE GENOMIC DNA]</scope>
    <source>
        <strain evidence="6 7">MAH-3</strain>
    </source>
</reference>
<dbReference type="Gene3D" id="3.30.70.2740">
    <property type="match status" value="1"/>
</dbReference>
<dbReference type="FunFam" id="1.10.45.10:FF:000001">
    <property type="entry name" value="D-lactate dehydrogenase mitochondrial"/>
    <property type="match status" value="1"/>
</dbReference>
<dbReference type="PROSITE" id="PS51387">
    <property type="entry name" value="FAD_PCMH"/>
    <property type="match status" value="1"/>
</dbReference>
<dbReference type="Proteomes" id="UP000316008">
    <property type="component" value="Unassembled WGS sequence"/>
</dbReference>
<dbReference type="SUPFAM" id="SSF56176">
    <property type="entry name" value="FAD-binding/transporter-associated domain-like"/>
    <property type="match status" value="1"/>
</dbReference>
<keyword evidence="2" id="KW-0285">Flavoprotein</keyword>
<evidence type="ECO:0000313" key="7">
    <source>
        <dbReference type="Proteomes" id="UP000316008"/>
    </source>
</evidence>
<dbReference type="RefSeq" id="WP_144333267.1">
    <property type="nucleotide sequence ID" value="NZ_VLPL01000005.1"/>
</dbReference>
<comment type="cofactor">
    <cofactor evidence="1">
        <name>FAD</name>
        <dbReference type="ChEBI" id="CHEBI:57692"/>
    </cofactor>
</comment>
<protein>
    <submittedName>
        <fullName evidence="6">FAD-binding protein</fullName>
    </submittedName>
</protein>
<dbReference type="Gene3D" id="3.30.70.2190">
    <property type="match status" value="1"/>
</dbReference>
<dbReference type="SUPFAM" id="SSF55103">
    <property type="entry name" value="FAD-linked oxidases, C-terminal domain"/>
    <property type="match status" value="1"/>
</dbReference>
<dbReference type="PANTHER" id="PTHR42934:SF2">
    <property type="entry name" value="GLYCOLATE OXIDASE SUBUNIT GLCD"/>
    <property type="match status" value="1"/>
</dbReference>
<name>A0A556MR42_9FLAO</name>
<comment type="caution">
    <text evidence="6">The sequence shown here is derived from an EMBL/GenBank/DDBJ whole genome shotgun (WGS) entry which is preliminary data.</text>
</comment>
<feature type="domain" description="FAD-binding PCMH-type" evidence="5">
    <location>
        <begin position="39"/>
        <end position="218"/>
    </location>
</feature>
<evidence type="ECO:0000256" key="4">
    <source>
        <dbReference type="ARBA" id="ARBA00023002"/>
    </source>
</evidence>
<dbReference type="Gene3D" id="1.10.45.10">
    <property type="entry name" value="Vanillyl-alcohol Oxidase, Chain A, domain 4"/>
    <property type="match status" value="1"/>
</dbReference>
<dbReference type="InterPro" id="IPR051914">
    <property type="entry name" value="FAD-linked_OxidoTrans_Type4"/>
</dbReference>
<dbReference type="GO" id="GO:0016491">
    <property type="term" value="F:oxidoreductase activity"/>
    <property type="evidence" value="ECO:0007669"/>
    <property type="project" value="UniProtKB-KW"/>
</dbReference>
<keyword evidence="7" id="KW-1185">Reference proteome</keyword>
<dbReference type="Pfam" id="PF01565">
    <property type="entry name" value="FAD_binding_4"/>
    <property type="match status" value="1"/>
</dbReference>
<proteinExistence type="predicted"/>
<evidence type="ECO:0000256" key="3">
    <source>
        <dbReference type="ARBA" id="ARBA00022827"/>
    </source>
</evidence>
<evidence type="ECO:0000313" key="6">
    <source>
        <dbReference type="EMBL" id="TSJ42312.1"/>
    </source>
</evidence>
<dbReference type="InterPro" id="IPR016171">
    <property type="entry name" value="Vanillyl_alc_oxidase_C-sub2"/>
</dbReference>
<accession>A0A556MR42</accession>
<dbReference type="GO" id="GO:0071949">
    <property type="term" value="F:FAD binding"/>
    <property type="evidence" value="ECO:0007669"/>
    <property type="project" value="InterPro"/>
</dbReference>
<dbReference type="InterPro" id="IPR016169">
    <property type="entry name" value="FAD-bd_PCMH_sub2"/>
</dbReference>
<dbReference type="PANTHER" id="PTHR42934">
    <property type="entry name" value="GLYCOLATE OXIDASE SUBUNIT GLCD"/>
    <property type="match status" value="1"/>
</dbReference>
<dbReference type="InterPro" id="IPR016164">
    <property type="entry name" value="FAD-linked_Oxase-like_C"/>
</dbReference>
<dbReference type="InterPro" id="IPR006094">
    <property type="entry name" value="Oxid_FAD_bind_N"/>
</dbReference>
<dbReference type="InterPro" id="IPR016166">
    <property type="entry name" value="FAD-bd_PCMH"/>
</dbReference>
<dbReference type="OrthoDB" id="9767256at2"/>
<dbReference type="EMBL" id="VLPL01000005">
    <property type="protein sequence ID" value="TSJ42312.1"/>
    <property type="molecule type" value="Genomic_DNA"/>
</dbReference>
<evidence type="ECO:0000256" key="2">
    <source>
        <dbReference type="ARBA" id="ARBA00022630"/>
    </source>
</evidence>
<dbReference type="Gene3D" id="3.30.465.10">
    <property type="match status" value="1"/>
</dbReference>
<sequence length="469" mass="51951">MTEGLEEKHIHFFKQLLKGRVQTGTDIDSKYASDHTEDFVFYPAAVLKPETTEEVSAIMKYCYENELIVTPSGARTGLSGGALANYGGVLLSLERMNKIIQIDEKNHQVITEPGVVTEELQNAVKAVGLFYPPDPASKGSCFIGGNIAENSGGPKAVKYGVTKDWVLNLEVVLPNGDVLWTGANVIKNATGYNLTQLVIGSEGTLAVVTKIVLRLIPHPTHTLLLLVPFRSGVEACEAVGKIFMSGIIPSGLEYMDRDAILFTAPYVDDAPKLLKDDHDAHLIIELDGFNPDVLMQECEKIMELVAQFDIDEVLFAETDAQKESLWRLRRKIGECVKTHSIYKEEDTVVPRNELPQLLKKVKELEKKYGFKSVCYGHAGDGNLHVNIIKDNLDDDTWNNQLPHAIRELFTEVVRLGGTISGEHGIGLVQTPYMDLAFNEVGLNLMRTIKQAFDPKNLLNPGKILPIKTR</sequence>
<dbReference type="Pfam" id="PF02913">
    <property type="entry name" value="FAD-oxidase_C"/>
    <property type="match status" value="1"/>
</dbReference>
<dbReference type="InterPro" id="IPR004113">
    <property type="entry name" value="FAD-bd_oxidored_4_C"/>
</dbReference>
<evidence type="ECO:0000256" key="1">
    <source>
        <dbReference type="ARBA" id="ARBA00001974"/>
    </source>
</evidence>
<evidence type="ECO:0000259" key="5">
    <source>
        <dbReference type="PROSITE" id="PS51387"/>
    </source>
</evidence>
<gene>
    <name evidence="6" type="ORF">FO442_11125</name>
</gene>
<keyword evidence="4" id="KW-0560">Oxidoreductase</keyword>